<evidence type="ECO:0000313" key="1">
    <source>
        <dbReference type="EMBL" id="JAH74558.1"/>
    </source>
</evidence>
<name>A0A0E9VBG4_ANGAN</name>
<accession>A0A0E9VBG4</accession>
<reference evidence="1" key="1">
    <citation type="submission" date="2014-11" db="EMBL/GenBank/DDBJ databases">
        <authorList>
            <person name="Amaro Gonzalez C."/>
        </authorList>
    </citation>
    <scope>NUCLEOTIDE SEQUENCE</scope>
</reference>
<proteinExistence type="predicted"/>
<organism evidence="1">
    <name type="scientific">Anguilla anguilla</name>
    <name type="common">European freshwater eel</name>
    <name type="synonym">Muraena anguilla</name>
    <dbReference type="NCBI Taxonomy" id="7936"/>
    <lineage>
        <taxon>Eukaryota</taxon>
        <taxon>Metazoa</taxon>
        <taxon>Chordata</taxon>
        <taxon>Craniata</taxon>
        <taxon>Vertebrata</taxon>
        <taxon>Euteleostomi</taxon>
        <taxon>Actinopterygii</taxon>
        <taxon>Neopterygii</taxon>
        <taxon>Teleostei</taxon>
        <taxon>Anguilliformes</taxon>
        <taxon>Anguillidae</taxon>
        <taxon>Anguilla</taxon>
    </lineage>
</organism>
<reference evidence="1" key="2">
    <citation type="journal article" date="2015" name="Fish Shellfish Immunol.">
        <title>Early steps in the European eel (Anguilla anguilla)-Vibrio vulnificus interaction in the gills: Role of the RtxA13 toxin.</title>
        <authorList>
            <person name="Callol A."/>
            <person name="Pajuelo D."/>
            <person name="Ebbesson L."/>
            <person name="Teles M."/>
            <person name="MacKenzie S."/>
            <person name="Amaro C."/>
        </authorList>
    </citation>
    <scope>NUCLEOTIDE SEQUENCE</scope>
</reference>
<protein>
    <submittedName>
        <fullName evidence="1">Uncharacterized protein</fullName>
    </submittedName>
</protein>
<dbReference type="EMBL" id="GBXM01034019">
    <property type="protein sequence ID" value="JAH74558.1"/>
    <property type="molecule type" value="Transcribed_RNA"/>
</dbReference>
<dbReference type="AlphaFoldDB" id="A0A0E9VBG4"/>
<sequence length="71" mass="8012">MEAQMSGPNCNSTTAICKILFPFRGSTHEAGFPNGFSAAAKHLHFHKVYFHPKKDGKIIQIRQHFCLLKIN</sequence>